<dbReference type="GO" id="GO:0004386">
    <property type="term" value="F:helicase activity"/>
    <property type="evidence" value="ECO:0007669"/>
    <property type="project" value="UniProtKB-KW"/>
</dbReference>
<dbReference type="InterPro" id="IPR017907">
    <property type="entry name" value="Znf_RING_CS"/>
</dbReference>
<reference evidence="14" key="2">
    <citation type="submission" date="2025-09" db="UniProtKB">
        <authorList>
            <consortium name="Ensembl"/>
        </authorList>
    </citation>
    <scope>IDENTIFICATION</scope>
</reference>
<evidence type="ECO:0000256" key="5">
    <source>
        <dbReference type="ARBA" id="ARBA00022801"/>
    </source>
</evidence>
<protein>
    <submittedName>
        <fullName evidence="14">Helicase-like transcription factor</fullName>
    </submittedName>
</protein>
<dbReference type="PROSITE" id="PS50089">
    <property type="entry name" value="ZF_RING_2"/>
    <property type="match status" value="1"/>
</dbReference>
<dbReference type="Proteomes" id="UP000694523">
    <property type="component" value="Unplaced"/>
</dbReference>
<evidence type="ECO:0000313" key="14">
    <source>
        <dbReference type="Ensembl" id="ENSNMLP00000044784.1"/>
    </source>
</evidence>
<dbReference type="SMART" id="SM00487">
    <property type="entry name" value="DEXDc"/>
    <property type="match status" value="1"/>
</dbReference>
<evidence type="ECO:0000259" key="13">
    <source>
        <dbReference type="PROSITE" id="PS51194"/>
    </source>
</evidence>
<dbReference type="GO" id="GO:0008094">
    <property type="term" value="F:ATP-dependent activity, acting on DNA"/>
    <property type="evidence" value="ECO:0007669"/>
    <property type="project" value="TreeGrafter"/>
</dbReference>
<name>A0A8C6X0C9_9GOBI</name>
<dbReference type="GO" id="GO:0006281">
    <property type="term" value="P:DNA repair"/>
    <property type="evidence" value="ECO:0007669"/>
    <property type="project" value="TreeGrafter"/>
</dbReference>
<dbReference type="GO" id="GO:0003676">
    <property type="term" value="F:nucleic acid binding"/>
    <property type="evidence" value="ECO:0007669"/>
    <property type="project" value="InterPro"/>
</dbReference>
<dbReference type="InterPro" id="IPR014001">
    <property type="entry name" value="Helicase_ATP-bd"/>
</dbReference>
<dbReference type="InterPro" id="IPR000330">
    <property type="entry name" value="SNF2_N"/>
</dbReference>
<dbReference type="PROSITE" id="PS51192">
    <property type="entry name" value="HELICASE_ATP_BIND_1"/>
    <property type="match status" value="1"/>
</dbReference>
<evidence type="ECO:0000256" key="7">
    <source>
        <dbReference type="ARBA" id="ARBA00022833"/>
    </source>
</evidence>
<dbReference type="InterPro" id="IPR050628">
    <property type="entry name" value="SNF2_RAD54_helicase_TF"/>
</dbReference>
<dbReference type="InterPro" id="IPR001650">
    <property type="entry name" value="Helicase_C-like"/>
</dbReference>
<dbReference type="Gene3D" id="3.40.50.300">
    <property type="entry name" value="P-loop containing nucleotide triphosphate hydrolases"/>
    <property type="match status" value="1"/>
</dbReference>
<dbReference type="SUPFAM" id="SSF52540">
    <property type="entry name" value="P-loop containing nucleoside triphosphate hydrolases"/>
    <property type="match status" value="2"/>
</dbReference>
<comment type="subcellular location">
    <subcellularLocation>
        <location evidence="1">Nucleus</location>
    </subcellularLocation>
</comment>
<dbReference type="PROSITE" id="PS51194">
    <property type="entry name" value="HELICASE_CTER"/>
    <property type="match status" value="1"/>
</dbReference>
<dbReference type="InterPro" id="IPR001841">
    <property type="entry name" value="Znf_RING"/>
</dbReference>
<dbReference type="Gene3D" id="3.40.50.10810">
    <property type="entry name" value="Tandem AAA-ATPase domain"/>
    <property type="match status" value="2"/>
</dbReference>
<dbReference type="GO" id="GO:0005634">
    <property type="term" value="C:nucleus"/>
    <property type="evidence" value="ECO:0007669"/>
    <property type="project" value="UniProtKB-SubCell"/>
</dbReference>
<dbReference type="SMART" id="SM00910">
    <property type="entry name" value="HIRAN"/>
    <property type="match status" value="1"/>
</dbReference>
<evidence type="ECO:0000256" key="6">
    <source>
        <dbReference type="ARBA" id="ARBA00022806"/>
    </source>
</evidence>
<dbReference type="Pfam" id="PF00271">
    <property type="entry name" value="Helicase_C"/>
    <property type="match status" value="1"/>
</dbReference>
<keyword evidence="4 10" id="KW-0863">Zinc-finger</keyword>
<dbReference type="SUPFAM" id="SSF57850">
    <property type="entry name" value="RING/U-box"/>
    <property type="match status" value="1"/>
</dbReference>
<keyword evidence="15" id="KW-1185">Reference proteome</keyword>
<dbReference type="AlphaFoldDB" id="A0A8C6X0C9"/>
<keyword evidence="7" id="KW-0862">Zinc</keyword>
<dbReference type="CDD" id="cd16509">
    <property type="entry name" value="RING-HC_HLTF"/>
    <property type="match status" value="1"/>
</dbReference>
<organism evidence="14 15">
    <name type="scientific">Neogobius melanostomus</name>
    <name type="common">round goby</name>
    <dbReference type="NCBI Taxonomy" id="47308"/>
    <lineage>
        <taxon>Eukaryota</taxon>
        <taxon>Metazoa</taxon>
        <taxon>Chordata</taxon>
        <taxon>Craniata</taxon>
        <taxon>Vertebrata</taxon>
        <taxon>Euteleostomi</taxon>
        <taxon>Actinopterygii</taxon>
        <taxon>Neopterygii</taxon>
        <taxon>Teleostei</taxon>
        <taxon>Neoteleostei</taxon>
        <taxon>Acanthomorphata</taxon>
        <taxon>Gobiaria</taxon>
        <taxon>Gobiiformes</taxon>
        <taxon>Gobioidei</taxon>
        <taxon>Gobiidae</taxon>
        <taxon>Benthophilinae</taxon>
        <taxon>Neogobiini</taxon>
        <taxon>Neogobius</taxon>
    </lineage>
</organism>
<reference evidence="14" key="1">
    <citation type="submission" date="2025-08" db="UniProtKB">
        <authorList>
            <consortium name="Ensembl"/>
        </authorList>
    </citation>
    <scope>IDENTIFICATION</scope>
</reference>
<dbReference type="InterPro" id="IPR049730">
    <property type="entry name" value="SNF2/RAD54-like_C"/>
</dbReference>
<evidence type="ECO:0000256" key="3">
    <source>
        <dbReference type="ARBA" id="ARBA00022741"/>
    </source>
</evidence>
<evidence type="ECO:0000259" key="12">
    <source>
        <dbReference type="PROSITE" id="PS51192"/>
    </source>
</evidence>
<dbReference type="InterPro" id="IPR014905">
    <property type="entry name" value="HIRAN"/>
</dbReference>
<dbReference type="PANTHER" id="PTHR45626">
    <property type="entry name" value="TRANSCRIPTION TERMINATION FACTOR 2-RELATED"/>
    <property type="match status" value="1"/>
</dbReference>
<dbReference type="GO" id="GO:0008270">
    <property type="term" value="F:zinc ion binding"/>
    <property type="evidence" value="ECO:0007669"/>
    <property type="project" value="UniProtKB-KW"/>
</dbReference>
<dbReference type="Pfam" id="PF08797">
    <property type="entry name" value="HIRAN"/>
    <property type="match status" value="1"/>
</dbReference>
<dbReference type="GO" id="GO:0005524">
    <property type="term" value="F:ATP binding"/>
    <property type="evidence" value="ECO:0007669"/>
    <property type="project" value="UniProtKB-KW"/>
</dbReference>
<evidence type="ECO:0000256" key="10">
    <source>
        <dbReference type="PROSITE-ProRule" id="PRU00175"/>
    </source>
</evidence>
<evidence type="ECO:0000256" key="4">
    <source>
        <dbReference type="ARBA" id="ARBA00022771"/>
    </source>
</evidence>
<keyword evidence="6" id="KW-0347">Helicase</keyword>
<keyword evidence="2" id="KW-0479">Metal-binding</keyword>
<dbReference type="PANTHER" id="PTHR45626:SF17">
    <property type="entry name" value="HELICASE-LIKE TRANSCRIPTION FACTOR"/>
    <property type="match status" value="1"/>
</dbReference>
<dbReference type="CDD" id="cd18793">
    <property type="entry name" value="SF2_C_SNF"/>
    <property type="match status" value="1"/>
</dbReference>
<feature type="domain" description="Helicase ATP-binding" evidence="12">
    <location>
        <begin position="228"/>
        <end position="444"/>
    </location>
</feature>
<dbReference type="Pfam" id="PF00176">
    <property type="entry name" value="SNF2-rel_dom"/>
    <property type="match status" value="1"/>
</dbReference>
<feature type="domain" description="Helicase C-terminal" evidence="13">
    <location>
        <begin position="667"/>
        <end position="821"/>
    </location>
</feature>
<evidence type="ECO:0000259" key="11">
    <source>
        <dbReference type="PROSITE" id="PS50089"/>
    </source>
</evidence>
<dbReference type="PROSITE" id="PS00518">
    <property type="entry name" value="ZF_RING_1"/>
    <property type="match status" value="1"/>
</dbReference>
<evidence type="ECO:0000256" key="2">
    <source>
        <dbReference type="ARBA" id="ARBA00022723"/>
    </source>
</evidence>
<evidence type="ECO:0000256" key="1">
    <source>
        <dbReference type="ARBA" id="ARBA00004123"/>
    </source>
</evidence>
<evidence type="ECO:0000313" key="15">
    <source>
        <dbReference type="Proteomes" id="UP000694523"/>
    </source>
</evidence>
<dbReference type="Gene3D" id="3.30.70.2330">
    <property type="match status" value="1"/>
</dbReference>
<dbReference type="InterPro" id="IPR027417">
    <property type="entry name" value="P-loop_NTPase"/>
</dbReference>
<proteinExistence type="predicted"/>
<keyword evidence="5" id="KW-0378">Hydrolase</keyword>
<evidence type="ECO:0000256" key="8">
    <source>
        <dbReference type="ARBA" id="ARBA00022840"/>
    </source>
</evidence>
<feature type="domain" description="RING-type" evidence="11">
    <location>
        <begin position="586"/>
        <end position="627"/>
    </location>
</feature>
<dbReference type="Pfam" id="PF13920">
    <property type="entry name" value="zf-C3HC4_3"/>
    <property type="match status" value="1"/>
</dbReference>
<evidence type="ECO:0000256" key="9">
    <source>
        <dbReference type="ARBA" id="ARBA00023242"/>
    </source>
</evidence>
<dbReference type="SMART" id="SM00490">
    <property type="entry name" value="HELICc"/>
    <property type="match status" value="1"/>
</dbReference>
<accession>A0A8C6X0C9</accession>
<dbReference type="GO" id="GO:0016818">
    <property type="term" value="F:hydrolase activity, acting on acid anhydrides, in phosphorus-containing anhydrides"/>
    <property type="evidence" value="ECO:0007669"/>
    <property type="project" value="InterPro"/>
</dbReference>
<dbReference type="SMART" id="SM00184">
    <property type="entry name" value="RING"/>
    <property type="match status" value="1"/>
</dbReference>
<dbReference type="InterPro" id="IPR038718">
    <property type="entry name" value="SNF2-like_sf"/>
</dbReference>
<keyword evidence="8" id="KW-0067">ATP-binding</keyword>
<sequence length="831" mass="93545">MFAFSPGAMSRRWGWGYRWDSDDDIDLFTDRYETNADTLSQAIRAAAAEEPDADGSVLFGQLKGTVVGLRFYTGVVNRGEMVGLVREPQNPYDRNAVVVANVYGQQVGHIKKELAAAMAQIMDNNLAKVEGVVHKGTQNTYSMPVNLSFWGKEETKTMLLKLWHNADSDWKSVWAPQAVQESIATPLLPHQKQALSWMCARENKSGLPPFWETRGVMYYNSLTCFSSTEVPERVRGGILADDMGLGKTLTTIALILTNHHQGKPLPVDKTVSVEKYNSLSSMNNWKLIIKWIDLKRHQTVFSGGESSIPESPEDPSATATLIICPLSVLSNWLDQFEQHVSANIKLNVYLYYGSERNRSPKFLSSQDVVLTTYNVLSADFGVSYLCYKLAQGVLDEGHFIRNPNAQMSKATLELKASRRWILSGTPIQNSVKDLWTLLAFLRLKPFDVKEWWNRVIQRPVTQGDRTGLKNLQTLVKCITLRRTKTSEVKGRPLVVLPEKAVFVEQVELSPEERVEYELANSEGQNTIRRYVAEGSVLKNYADVLAILMRLRQLCCHLISEATPAELRERLIEKLRLVLASGSDEECSVCLDSVRFPVITHCAHVYCRPCIAKVISTEEARARCPLCRSEIKPNELVEVPPEKEERDGSGKPWRTSSKVQALLGNLLRLRHEDRSVKSLIVSQFTRFLTVLETPLREEGFSFVRLDGTLTQKRRAQVIQEFQSDAPDSPSIMLLSLKAGGVGLNLTAASHVFLMDPAWNPATEEQCIDRCHRLGQKKKVVVTKFIVKDSVEENMVKIQKKKQDLVEKAFGAANSNKKSSRLDDIKTLMEITV</sequence>
<dbReference type="Ensembl" id="ENSNMLT00000049710.1">
    <property type="protein sequence ID" value="ENSNMLP00000044784.1"/>
    <property type="gene ID" value="ENSNMLG00000027077.1"/>
</dbReference>
<keyword evidence="9" id="KW-0539">Nucleus</keyword>
<keyword evidence="3" id="KW-0547">Nucleotide-binding</keyword>
<dbReference type="InterPro" id="IPR013083">
    <property type="entry name" value="Znf_RING/FYVE/PHD"/>
</dbReference>
<dbReference type="Gene3D" id="3.30.40.10">
    <property type="entry name" value="Zinc/RING finger domain, C3HC4 (zinc finger)"/>
    <property type="match status" value="1"/>
</dbReference>